<dbReference type="Proteomes" id="UP000752696">
    <property type="component" value="Unassembled WGS sequence"/>
</dbReference>
<evidence type="ECO:0000313" key="1">
    <source>
        <dbReference type="EMBL" id="CAD1471923.1"/>
    </source>
</evidence>
<dbReference type="EMBL" id="CAJDYZ010004778">
    <property type="protein sequence ID" value="CAD1471923.1"/>
    <property type="molecule type" value="Genomic_DNA"/>
</dbReference>
<reference evidence="1" key="1">
    <citation type="submission" date="2020-07" db="EMBL/GenBank/DDBJ databases">
        <authorList>
            <person name="Nazaruddin N."/>
        </authorList>
    </citation>
    <scope>NUCLEOTIDE SEQUENCE</scope>
</reference>
<name>A0A6V7H3N0_9HYME</name>
<dbReference type="OrthoDB" id="10065698at2759"/>
<accession>A0A6V7H3N0</accession>
<sequence length="69" mass="7887">MFLNILPRFPYIQSRIGKYDYEDKKILCIAASDFYRKLSKDAQKAAFVETFEAAAKEPGTPFSDILASF</sequence>
<gene>
    <name evidence="1" type="ORF">MHI_LOCUS253945</name>
</gene>
<comment type="caution">
    <text evidence="1">The sequence shown here is derived from an EMBL/GenBank/DDBJ whole genome shotgun (WGS) entry which is preliminary data.</text>
</comment>
<protein>
    <submittedName>
        <fullName evidence="1">Uncharacterized protein</fullName>
    </submittedName>
</protein>
<evidence type="ECO:0000313" key="2">
    <source>
        <dbReference type="Proteomes" id="UP000752696"/>
    </source>
</evidence>
<dbReference type="AlphaFoldDB" id="A0A6V7H3N0"/>
<proteinExistence type="predicted"/>
<keyword evidence="2" id="KW-1185">Reference proteome</keyword>
<organism evidence="1 2">
    <name type="scientific">Heterotrigona itama</name>
    <dbReference type="NCBI Taxonomy" id="395501"/>
    <lineage>
        <taxon>Eukaryota</taxon>
        <taxon>Metazoa</taxon>
        <taxon>Ecdysozoa</taxon>
        <taxon>Arthropoda</taxon>
        <taxon>Hexapoda</taxon>
        <taxon>Insecta</taxon>
        <taxon>Pterygota</taxon>
        <taxon>Neoptera</taxon>
        <taxon>Endopterygota</taxon>
        <taxon>Hymenoptera</taxon>
        <taxon>Apocrita</taxon>
        <taxon>Aculeata</taxon>
        <taxon>Apoidea</taxon>
        <taxon>Anthophila</taxon>
        <taxon>Apidae</taxon>
        <taxon>Heterotrigona</taxon>
    </lineage>
</organism>